<reference evidence="1" key="1">
    <citation type="journal article" date="2020" name="Stud. Mycol.">
        <title>101 Dothideomycetes genomes: a test case for predicting lifestyles and emergence of pathogens.</title>
        <authorList>
            <person name="Haridas S."/>
            <person name="Albert R."/>
            <person name="Binder M."/>
            <person name="Bloem J."/>
            <person name="Labutti K."/>
            <person name="Salamov A."/>
            <person name="Andreopoulos B."/>
            <person name="Baker S."/>
            <person name="Barry K."/>
            <person name="Bills G."/>
            <person name="Bluhm B."/>
            <person name="Cannon C."/>
            <person name="Castanera R."/>
            <person name="Culley D."/>
            <person name="Daum C."/>
            <person name="Ezra D."/>
            <person name="Gonzalez J."/>
            <person name="Henrissat B."/>
            <person name="Kuo A."/>
            <person name="Liang C."/>
            <person name="Lipzen A."/>
            <person name="Lutzoni F."/>
            <person name="Magnuson J."/>
            <person name="Mondo S."/>
            <person name="Nolan M."/>
            <person name="Ohm R."/>
            <person name="Pangilinan J."/>
            <person name="Park H.-J."/>
            <person name="Ramirez L."/>
            <person name="Alfaro M."/>
            <person name="Sun H."/>
            <person name="Tritt A."/>
            <person name="Yoshinaga Y."/>
            <person name="Zwiers L.-H."/>
            <person name="Turgeon B."/>
            <person name="Goodwin S."/>
            <person name="Spatafora J."/>
            <person name="Crous P."/>
            <person name="Grigoriev I."/>
        </authorList>
    </citation>
    <scope>NUCLEOTIDE SEQUENCE</scope>
    <source>
        <strain evidence="1">CBS 109.77</strain>
    </source>
</reference>
<dbReference type="EMBL" id="MU002000">
    <property type="protein sequence ID" value="KAF2791817.1"/>
    <property type="molecule type" value="Genomic_DNA"/>
</dbReference>
<keyword evidence="2" id="KW-1185">Reference proteome</keyword>
<dbReference type="Proteomes" id="UP000799757">
    <property type="component" value="Unassembled WGS sequence"/>
</dbReference>
<evidence type="ECO:0000313" key="1">
    <source>
        <dbReference type="EMBL" id="KAF2791817.1"/>
    </source>
</evidence>
<protein>
    <submittedName>
        <fullName evidence="1">Uncharacterized protein</fullName>
    </submittedName>
</protein>
<feature type="non-terminal residue" evidence="1">
    <location>
        <position position="56"/>
    </location>
</feature>
<gene>
    <name evidence="1" type="ORF">K505DRAFT_223056</name>
</gene>
<proteinExistence type="predicted"/>
<name>A0A6A6X7C9_9PLEO</name>
<feature type="non-terminal residue" evidence="1">
    <location>
        <position position="1"/>
    </location>
</feature>
<dbReference type="AlphaFoldDB" id="A0A6A6X7C9"/>
<organism evidence="1 2">
    <name type="scientific">Melanomma pulvis-pyrius CBS 109.77</name>
    <dbReference type="NCBI Taxonomy" id="1314802"/>
    <lineage>
        <taxon>Eukaryota</taxon>
        <taxon>Fungi</taxon>
        <taxon>Dikarya</taxon>
        <taxon>Ascomycota</taxon>
        <taxon>Pezizomycotina</taxon>
        <taxon>Dothideomycetes</taxon>
        <taxon>Pleosporomycetidae</taxon>
        <taxon>Pleosporales</taxon>
        <taxon>Melanommataceae</taxon>
        <taxon>Melanomma</taxon>
    </lineage>
</organism>
<accession>A0A6A6X7C9</accession>
<sequence length="56" mass="5721">LFTLAAALPDPTPQGYSGSCTKSDCGASHKVCGSGYLCVGYPTLDPATRKGCTCSY</sequence>
<evidence type="ECO:0000313" key="2">
    <source>
        <dbReference type="Proteomes" id="UP000799757"/>
    </source>
</evidence>
<dbReference type="OrthoDB" id="4837440at2759"/>